<dbReference type="Proteomes" id="UP000735302">
    <property type="component" value="Unassembled WGS sequence"/>
</dbReference>
<reference evidence="1 2" key="1">
    <citation type="journal article" date="2021" name="Elife">
        <title>Chloroplast acquisition without the gene transfer in kleptoplastic sea slugs, Plakobranchus ocellatus.</title>
        <authorList>
            <person name="Maeda T."/>
            <person name="Takahashi S."/>
            <person name="Yoshida T."/>
            <person name="Shimamura S."/>
            <person name="Takaki Y."/>
            <person name="Nagai Y."/>
            <person name="Toyoda A."/>
            <person name="Suzuki Y."/>
            <person name="Arimoto A."/>
            <person name="Ishii H."/>
            <person name="Satoh N."/>
            <person name="Nishiyama T."/>
            <person name="Hasebe M."/>
            <person name="Maruyama T."/>
            <person name="Minagawa J."/>
            <person name="Obokata J."/>
            <person name="Shigenobu S."/>
        </authorList>
    </citation>
    <scope>NUCLEOTIDE SEQUENCE [LARGE SCALE GENOMIC DNA]</scope>
</reference>
<comment type="caution">
    <text evidence="1">The sequence shown here is derived from an EMBL/GenBank/DDBJ whole genome shotgun (WGS) entry which is preliminary data.</text>
</comment>
<gene>
    <name evidence="1" type="ORF">PoB_007653700</name>
</gene>
<organism evidence="1 2">
    <name type="scientific">Plakobranchus ocellatus</name>
    <dbReference type="NCBI Taxonomy" id="259542"/>
    <lineage>
        <taxon>Eukaryota</taxon>
        <taxon>Metazoa</taxon>
        <taxon>Spiralia</taxon>
        <taxon>Lophotrochozoa</taxon>
        <taxon>Mollusca</taxon>
        <taxon>Gastropoda</taxon>
        <taxon>Heterobranchia</taxon>
        <taxon>Euthyneura</taxon>
        <taxon>Panpulmonata</taxon>
        <taxon>Sacoglossa</taxon>
        <taxon>Placobranchoidea</taxon>
        <taxon>Plakobranchidae</taxon>
        <taxon>Plakobranchus</taxon>
    </lineage>
</organism>
<name>A0AAV4E163_9GAST</name>
<dbReference type="EMBL" id="BLXT01008557">
    <property type="protein sequence ID" value="GFO50032.1"/>
    <property type="molecule type" value="Genomic_DNA"/>
</dbReference>
<keyword evidence="2" id="KW-1185">Reference proteome</keyword>
<proteinExistence type="predicted"/>
<dbReference type="AlphaFoldDB" id="A0AAV4E163"/>
<protein>
    <submittedName>
        <fullName evidence="1">Uncharacterized protein</fullName>
    </submittedName>
</protein>
<accession>A0AAV4E163</accession>
<evidence type="ECO:0000313" key="1">
    <source>
        <dbReference type="EMBL" id="GFO50032.1"/>
    </source>
</evidence>
<sequence>MVSTIVEKRITEMIVTKLVLDLVILKMMAVTSAPPELHLQSHITRGIEKLLSEGLGKDSRDELHKKFYAPTNCSCLNTSQCNPEIFKHASVRARIRDNALQSV</sequence>
<evidence type="ECO:0000313" key="2">
    <source>
        <dbReference type="Proteomes" id="UP000735302"/>
    </source>
</evidence>